<dbReference type="SUPFAM" id="SSF111304">
    <property type="entry name" value="Recombination protein RecR"/>
    <property type="match status" value="1"/>
</dbReference>
<evidence type="ECO:0000256" key="7">
    <source>
        <dbReference type="HAMAP-Rule" id="MF_00017"/>
    </source>
</evidence>
<evidence type="ECO:0000256" key="1">
    <source>
        <dbReference type="ARBA" id="ARBA00022723"/>
    </source>
</evidence>
<dbReference type="Pfam" id="PF21176">
    <property type="entry name" value="RecR_HhH"/>
    <property type="match status" value="1"/>
</dbReference>
<dbReference type="PANTHER" id="PTHR30446">
    <property type="entry name" value="RECOMBINATION PROTEIN RECR"/>
    <property type="match status" value="1"/>
</dbReference>
<dbReference type="Gene3D" id="1.10.8.420">
    <property type="entry name" value="RecR Domain 1"/>
    <property type="match status" value="1"/>
</dbReference>
<sequence length="203" mass="22534">MSDSYPEALKNLIASFSRLPGIGPKTAQRLSFFLIKSSPDEVEGLINSLAEVKQKIHFCSRCGFYAENELCSICQDSTRESTIICVVERPQDVLSIEKTGYRGLYHVLQGVLSPLSGVGPEDLTINQLMKRIVTEKFKEVILATNPSLDGEATAYFIARKLRSFSTRVTIIARGLPLGGDMEFADEITLTQAFEGRRDIHLDT</sequence>
<dbReference type="NCBIfam" id="TIGR00615">
    <property type="entry name" value="recR"/>
    <property type="match status" value="1"/>
</dbReference>
<dbReference type="AlphaFoldDB" id="A0A7T1AKK8"/>
<protein>
    <recommendedName>
        <fullName evidence="7">Recombination protein RecR</fullName>
    </recommendedName>
</protein>
<evidence type="ECO:0000313" key="10">
    <source>
        <dbReference type="Proteomes" id="UP000594463"/>
    </source>
</evidence>
<dbReference type="EMBL" id="CP065383">
    <property type="protein sequence ID" value="QPM67616.1"/>
    <property type="molecule type" value="Genomic_DNA"/>
</dbReference>
<dbReference type="GO" id="GO:0003677">
    <property type="term" value="F:DNA binding"/>
    <property type="evidence" value="ECO:0007669"/>
    <property type="project" value="UniProtKB-UniRule"/>
</dbReference>
<dbReference type="Gene3D" id="6.10.250.240">
    <property type="match status" value="1"/>
</dbReference>
<dbReference type="PANTHER" id="PTHR30446:SF0">
    <property type="entry name" value="RECOMBINATION PROTEIN RECR"/>
    <property type="match status" value="1"/>
</dbReference>
<evidence type="ECO:0000256" key="2">
    <source>
        <dbReference type="ARBA" id="ARBA00022763"/>
    </source>
</evidence>
<dbReference type="InterPro" id="IPR023627">
    <property type="entry name" value="Rcmb_RecR"/>
</dbReference>
<dbReference type="Proteomes" id="UP000594463">
    <property type="component" value="Chromosome"/>
</dbReference>
<dbReference type="Pfam" id="PF13662">
    <property type="entry name" value="Toprim_4"/>
    <property type="match status" value="1"/>
</dbReference>
<feature type="zinc finger region" description="C4-type" evidence="7">
    <location>
        <begin position="59"/>
        <end position="74"/>
    </location>
</feature>
<dbReference type="InterPro" id="IPR034137">
    <property type="entry name" value="TOPRIM_RecR"/>
</dbReference>
<evidence type="ECO:0000256" key="3">
    <source>
        <dbReference type="ARBA" id="ARBA00022771"/>
    </source>
</evidence>
<dbReference type="InterPro" id="IPR006171">
    <property type="entry name" value="TOPRIM_dom"/>
</dbReference>
<comment type="similarity">
    <text evidence="7">Belongs to the RecR family.</text>
</comment>
<keyword evidence="10" id="KW-1185">Reference proteome</keyword>
<gene>
    <name evidence="7 9" type="primary">recR</name>
    <name evidence="9" type="ORF">RT761_00821</name>
</gene>
<dbReference type="InterPro" id="IPR015967">
    <property type="entry name" value="Rcmb_RecR_Znf"/>
</dbReference>
<accession>A0A7T1AKK8</accession>
<reference evidence="9 10" key="1">
    <citation type="journal article" date="2021" name="Nat. Commun.">
        <title>Isolation of a member of the candidate phylum Atribacteria reveals a unique cell membrane structure.</title>
        <authorList>
            <person name="Taiki K."/>
            <person name="Nobu M.K."/>
            <person name="Kusada H."/>
            <person name="Meng X.-Y."/>
            <person name="Hosoki N."/>
            <person name="Uematsu K."/>
            <person name="Yoshioka H."/>
            <person name="Kamagata Y."/>
            <person name="Tamaki H."/>
        </authorList>
    </citation>
    <scope>NUCLEOTIDE SEQUENCE [LARGE SCALE GENOMIC DNA]</scope>
    <source>
        <strain evidence="9 10">RT761</strain>
    </source>
</reference>
<name>A0A7T1AKK8_ATRLM</name>
<dbReference type="Pfam" id="PF21175">
    <property type="entry name" value="RecR_C"/>
    <property type="match status" value="1"/>
</dbReference>
<dbReference type="GO" id="GO:0006310">
    <property type="term" value="P:DNA recombination"/>
    <property type="evidence" value="ECO:0007669"/>
    <property type="project" value="UniProtKB-UniRule"/>
</dbReference>
<dbReference type="Pfam" id="PF02132">
    <property type="entry name" value="RecR_ZnF"/>
    <property type="match status" value="1"/>
</dbReference>
<dbReference type="Gene3D" id="3.40.1360.10">
    <property type="match status" value="1"/>
</dbReference>
<keyword evidence="2 7" id="KW-0227">DNA damage</keyword>
<keyword evidence="6 7" id="KW-0234">DNA repair</keyword>
<evidence type="ECO:0000313" key="9">
    <source>
        <dbReference type="EMBL" id="QPM67616.1"/>
    </source>
</evidence>
<keyword evidence="4 7" id="KW-0862">Zinc</keyword>
<dbReference type="KEGG" id="alam:RT761_00821"/>
<dbReference type="GO" id="GO:0006281">
    <property type="term" value="P:DNA repair"/>
    <property type="evidence" value="ECO:0007669"/>
    <property type="project" value="UniProtKB-UniRule"/>
</dbReference>
<dbReference type="HAMAP" id="MF_00017">
    <property type="entry name" value="RecR"/>
    <property type="match status" value="1"/>
</dbReference>
<dbReference type="GO" id="GO:0008270">
    <property type="term" value="F:zinc ion binding"/>
    <property type="evidence" value="ECO:0007669"/>
    <property type="project" value="UniProtKB-KW"/>
</dbReference>
<evidence type="ECO:0000256" key="5">
    <source>
        <dbReference type="ARBA" id="ARBA00023172"/>
    </source>
</evidence>
<dbReference type="InterPro" id="IPR000093">
    <property type="entry name" value="DNA_Rcmb_RecR"/>
</dbReference>
<feature type="domain" description="Toprim" evidence="8">
    <location>
        <begin position="82"/>
        <end position="176"/>
    </location>
</feature>
<dbReference type="SMART" id="SM00493">
    <property type="entry name" value="TOPRIM"/>
    <property type="match status" value="1"/>
</dbReference>
<keyword evidence="3 7" id="KW-0863">Zinc-finger</keyword>
<keyword evidence="5 7" id="KW-0233">DNA recombination</keyword>
<keyword evidence="1 7" id="KW-0479">Metal-binding</keyword>
<evidence type="ECO:0000256" key="6">
    <source>
        <dbReference type="ARBA" id="ARBA00023204"/>
    </source>
</evidence>
<proteinExistence type="inferred from homology"/>
<comment type="function">
    <text evidence="7">May play a role in DNA repair. It seems to be involved in an RecBC-independent recombinational process of DNA repair. It may act with RecF and RecO.</text>
</comment>
<evidence type="ECO:0000256" key="4">
    <source>
        <dbReference type="ARBA" id="ARBA00022833"/>
    </source>
</evidence>
<dbReference type="RefSeq" id="WP_218112810.1">
    <property type="nucleotide sequence ID" value="NZ_CP065383.1"/>
</dbReference>
<dbReference type="PROSITE" id="PS50880">
    <property type="entry name" value="TOPRIM"/>
    <property type="match status" value="1"/>
</dbReference>
<evidence type="ECO:0000259" key="8">
    <source>
        <dbReference type="PROSITE" id="PS50880"/>
    </source>
</evidence>
<organism evidence="9 10">
    <name type="scientific">Atribacter laminatus</name>
    <dbReference type="NCBI Taxonomy" id="2847778"/>
    <lineage>
        <taxon>Bacteria</taxon>
        <taxon>Pseudomonadati</taxon>
        <taxon>Atribacterota</taxon>
        <taxon>Atribacteria</taxon>
        <taxon>Atribacterales</taxon>
        <taxon>Atribacteraceae</taxon>
        <taxon>Atribacter</taxon>
    </lineage>
</organism>
<dbReference type="CDD" id="cd01025">
    <property type="entry name" value="TOPRIM_recR"/>
    <property type="match status" value="1"/>
</dbReference>